<dbReference type="SUPFAM" id="SSF53067">
    <property type="entry name" value="Actin-like ATPase domain"/>
    <property type="match status" value="2"/>
</dbReference>
<feature type="domain" description="Carbohydrate kinase FGGY N-terminal" evidence="9">
    <location>
        <begin position="8"/>
        <end position="255"/>
    </location>
</feature>
<dbReference type="Proteomes" id="UP000185669">
    <property type="component" value="Unassembled WGS sequence"/>
</dbReference>
<evidence type="ECO:0000256" key="1">
    <source>
        <dbReference type="ARBA" id="ARBA00009156"/>
    </source>
</evidence>
<dbReference type="GO" id="GO:0019563">
    <property type="term" value="P:glycerol catabolic process"/>
    <property type="evidence" value="ECO:0007669"/>
    <property type="project" value="TreeGrafter"/>
</dbReference>
<feature type="domain" description="Carbohydrate kinase FGGY C-terminal" evidence="10">
    <location>
        <begin position="265"/>
        <end position="451"/>
    </location>
</feature>
<evidence type="ECO:0000313" key="11">
    <source>
        <dbReference type="EMBL" id="SIQ41897.1"/>
    </source>
</evidence>
<evidence type="ECO:0000256" key="2">
    <source>
        <dbReference type="ARBA" id="ARBA00022679"/>
    </source>
</evidence>
<dbReference type="PANTHER" id="PTHR10196">
    <property type="entry name" value="SUGAR KINASE"/>
    <property type="match status" value="1"/>
</dbReference>
<keyword evidence="5" id="KW-0319">Glycerol metabolism</keyword>
<dbReference type="InterPro" id="IPR018485">
    <property type="entry name" value="FGGY_C"/>
</dbReference>
<keyword evidence="3" id="KW-0547">Nucleotide-binding</keyword>
<dbReference type="FunFam" id="3.30.420.40:FF:000008">
    <property type="entry name" value="Glycerol kinase"/>
    <property type="match status" value="1"/>
</dbReference>
<dbReference type="RefSeq" id="WP_076544104.1">
    <property type="nucleotide sequence ID" value="NZ_FTNC01000004.1"/>
</dbReference>
<dbReference type="NCBIfam" id="TIGR01311">
    <property type="entry name" value="glycerol_kin"/>
    <property type="match status" value="1"/>
</dbReference>
<gene>
    <name evidence="11" type="ORF">SAMN05421834_10476</name>
</gene>
<evidence type="ECO:0000256" key="7">
    <source>
        <dbReference type="ARBA" id="ARBA00043149"/>
    </source>
</evidence>
<sequence length="498" mass="56432">MVNQKKQYLLTVDQSTSGTKALIIDKTGKIIEKKLIEHQQYYPKSGWVEHDPVEIYQNTIKVIKELINNSKIESNQIRSLSITNQRETVVVWDKNSGKPVYNAVVWQCKRGEKICNELKEKGYQELFREKTGLLIDPYFSATGIKWILDNVEGVREKAEKGEVLFGTIDSWLIYNLSNKKVHATDYSNASRTMLYNIKDLWWDYEIMDILDIPKSMAPGVKYSDEIFAYTNLDNLLEDPIPIVGVLGDSHAALFGQKCFEKGMAKVTYGTGSSIAMNIGDDYKISDKGIVTSIGWGLNNKIEYIYEGNIHSTGATIKWIVQNLKLISNEKDSEKIAVKLKNNGGVYFIPAFVGLGAPYWKNNINASIVGITFDTQKEHIIRAALESIAYQIKDVVDLMAKEAKVEIKKIKVDGGPTQNKFLMQFQSDMLGVPVYKSEIEELSAIGVAYLGGLTTGFWQSQDDLKLLNENSIVYKDKIEKSTRKRYYQGWKDAVNIFVK</sequence>
<evidence type="ECO:0000256" key="3">
    <source>
        <dbReference type="ARBA" id="ARBA00022741"/>
    </source>
</evidence>
<dbReference type="CDD" id="cd07769">
    <property type="entry name" value="ASKHA_NBD_FGGY_GK"/>
    <property type="match status" value="1"/>
</dbReference>
<dbReference type="PROSITE" id="PS00445">
    <property type="entry name" value="FGGY_KINASES_2"/>
    <property type="match status" value="1"/>
</dbReference>
<dbReference type="Pfam" id="PF00370">
    <property type="entry name" value="FGGY_N"/>
    <property type="match status" value="1"/>
</dbReference>
<dbReference type="InterPro" id="IPR000577">
    <property type="entry name" value="Carb_kinase_FGGY"/>
</dbReference>
<dbReference type="InterPro" id="IPR018484">
    <property type="entry name" value="FGGY_N"/>
</dbReference>
<name>A0A1N6SLK0_9FIRM</name>
<evidence type="ECO:0000256" key="8">
    <source>
        <dbReference type="RuleBase" id="RU003733"/>
    </source>
</evidence>
<accession>A0A1N6SLK0</accession>
<keyword evidence="12" id="KW-1185">Reference proteome</keyword>
<dbReference type="GO" id="GO:0005829">
    <property type="term" value="C:cytosol"/>
    <property type="evidence" value="ECO:0007669"/>
    <property type="project" value="TreeGrafter"/>
</dbReference>
<keyword evidence="2 8" id="KW-0808">Transferase</keyword>
<evidence type="ECO:0000259" key="10">
    <source>
        <dbReference type="Pfam" id="PF02782"/>
    </source>
</evidence>
<dbReference type="InterPro" id="IPR043129">
    <property type="entry name" value="ATPase_NBD"/>
</dbReference>
<evidence type="ECO:0000256" key="5">
    <source>
        <dbReference type="ARBA" id="ARBA00022798"/>
    </source>
</evidence>
<organism evidence="11 12">
    <name type="scientific">Halanaerobium kushneri</name>
    <dbReference type="NCBI Taxonomy" id="56779"/>
    <lineage>
        <taxon>Bacteria</taxon>
        <taxon>Bacillati</taxon>
        <taxon>Bacillota</taxon>
        <taxon>Clostridia</taxon>
        <taxon>Halanaerobiales</taxon>
        <taxon>Halanaerobiaceae</taxon>
        <taxon>Halanaerobium</taxon>
    </lineage>
</organism>
<proteinExistence type="inferred from homology"/>
<keyword evidence="4 8" id="KW-0418">Kinase</keyword>
<comment type="similarity">
    <text evidence="1 8">Belongs to the FGGY kinase family.</text>
</comment>
<dbReference type="Pfam" id="PF02782">
    <property type="entry name" value="FGGY_C"/>
    <property type="match status" value="1"/>
</dbReference>
<evidence type="ECO:0000313" key="12">
    <source>
        <dbReference type="Proteomes" id="UP000185669"/>
    </source>
</evidence>
<evidence type="ECO:0000256" key="4">
    <source>
        <dbReference type="ARBA" id="ARBA00022777"/>
    </source>
</evidence>
<evidence type="ECO:0000256" key="6">
    <source>
        <dbReference type="ARBA" id="ARBA00022840"/>
    </source>
</evidence>
<dbReference type="EMBL" id="FTNC01000004">
    <property type="protein sequence ID" value="SIQ41897.1"/>
    <property type="molecule type" value="Genomic_DNA"/>
</dbReference>
<dbReference type="GO" id="GO:0005524">
    <property type="term" value="F:ATP binding"/>
    <property type="evidence" value="ECO:0007669"/>
    <property type="project" value="UniProtKB-KW"/>
</dbReference>
<dbReference type="GO" id="GO:0004370">
    <property type="term" value="F:glycerol kinase activity"/>
    <property type="evidence" value="ECO:0007669"/>
    <property type="project" value="InterPro"/>
</dbReference>
<dbReference type="PANTHER" id="PTHR10196:SF69">
    <property type="entry name" value="GLYCEROL KINASE"/>
    <property type="match status" value="1"/>
</dbReference>
<dbReference type="InterPro" id="IPR018483">
    <property type="entry name" value="Carb_kinase_FGGY_CS"/>
</dbReference>
<reference evidence="12" key="1">
    <citation type="submission" date="2017-01" db="EMBL/GenBank/DDBJ databases">
        <authorList>
            <person name="Varghese N."/>
            <person name="Submissions S."/>
        </authorList>
    </citation>
    <scope>NUCLEOTIDE SEQUENCE [LARGE SCALE GENOMIC DNA]</scope>
    <source>
        <strain evidence="12">ATCC 700103</strain>
    </source>
</reference>
<dbReference type="GO" id="GO:0006072">
    <property type="term" value="P:glycerol-3-phosphate metabolic process"/>
    <property type="evidence" value="ECO:0007669"/>
    <property type="project" value="InterPro"/>
</dbReference>
<dbReference type="NCBIfam" id="NF000756">
    <property type="entry name" value="PRK00047.1"/>
    <property type="match status" value="1"/>
</dbReference>
<dbReference type="PIRSF" id="PIRSF000538">
    <property type="entry name" value="GlpK"/>
    <property type="match status" value="1"/>
</dbReference>
<dbReference type="Gene3D" id="3.30.420.40">
    <property type="match status" value="2"/>
</dbReference>
<dbReference type="STRING" id="56779.SAMN05421834_10476"/>
<protein>
    <recommendedName>
        <fullName evidence="7">ATP:glycerol 3-phosphotransferase</fullName>
    </recommendedName>
</protein>
<dbReference type="InterPro" id="IPR005999">
    <property type="entry name" value="Glycerol_kin"/>
</dbReference>
<dbReference type="OrthoDB" id="9805576at2"/>
<dbReference type="AlphaFoldDB" id="A0A1N6SLK0"/>
<keyword evidence="6" id="KW-0067">ATP-binding</keyword>
<evidence type="ECO:0000259" key="9">
    <source>
        <dbReference type="Pfam" id="PF00370"/>
    </source>
</evidence>